<feature type="compositionally biased region" description="Basic and acidic residues" evidence="1">
    <location>
        <begin position="1"/>
        <end position="11"/>
    </location>
</feature>
<name>A0AA38LQS0_TAXCH</name>
<feature type="non-terminal residue" evidence="2">
    <location>
        <position position="1"/>
    </location>
</feature>
<dbReference type="Proteomes" id="UP000824469">
    <property type="component" value="Unassembled WGS sequence"/>
</dbReference>
<accession>A0AA38LQS0</accession>
<keyword evidence="3" id="KW-1185">Reference proteome</keyword>
<dbReference type="AlphaFoldDB" id="A0AA38LQS0"/>
<feature type="non-terminal residue" evidence="2">
    <location>
        <position position="129"/>
    </location>
</feature>
<protein>
    <submittedName>
        <fullName evidence="2">Uncharacterized protein</fullName>
    </submittedName>
</protein>
<evidence type="ECO:0000313" key="2">
    <source>
        <dbReference type="EMBL" id="KAH9329977.1"/>
    </source>
</evidence>
<evidence type="ECO:0000313" key="3">
    <source>
        <dbReference type="Proteomes" id="UP000824469"/>
    </source>
</evidence>
<feature type="region of interest" description="Disordered" evidence="1">
    <location>
        <begin position="1"/>
        <end position="23"/>
    </location>
</feature>
<evidence type="ECO:0000256" key="1">
    <source>
        <dbReference type="SAM" id="MobiDB-lite"/>
    </source>
</evidence>
<comment type="caution">
    <text evidence="2">The sequence shown here is derived from an EMBL/GenBank/DDBJ whole genome shotgun (WGS) entry which is preliminary data.</text>
</comment>
<gene>
    <name evidence="2" type="ORF">KI387_002085</name>
</gene>
<reference evidence="2 3" key="1">
    <citation type="journal article" date="2021" name="Nat. Plants">
        <title>The Taxus genome provides insights into paclitaxel biosynthesis.</title>
        <authorList>
            <person name="Xiong X."/>
            <person name="Gou J."/>
            <person name="Liao Q."/>
            <person name="Li Y."/>
            <person name="Zhou Q."/>
            <person name="Bi G."/>
            <person name="Li C."/>
            <person name="Du R."/>
            <person name="Wang X."/>
            <person name="Sun T."/>
            <person name="Guo L."/>
            <person name="Liang H."/>
            <person name="Lu P."/>
            <person name="Wu Y."/>
            <person name="Zhang Z."/>
            <person name="Ro D.K."/>
            <person name="Shang Y."/>
            <person name="Huang S."/>
            <person name="Yan J."/>
        </authorList>
    </citation>
    <scope>NUCLEOTIDE SEQUENCE [LARGE SCALE GENOMIC DNA]</scope>
    <source>
        <strain evidence="2">Ta-2019</strain>
    </source>
</reference>
<organism evidence="2 3">
    <name type="scientific">Taxus chinensis</name>
    <name type="common">Chinese yew</name>
    <name type="synonym">Taxus wallichiana var. chinensis</name>
    <dbReference type="NCBI Taxonomy" id="29808"/>
    <lineage>
        <taxon>Eukaryota</taxon>
        <taxon>Viridiplantae</taxon>
        <taxon>Streptophyta</taxon>
        <taxon>Embryophyta</taxon>
        <taxon>Tracheophyta</taxon>
        <taxon>Spermatophyta</taxon>
        <taxon>Pinopsida</taxon>
        <taxon>Pinidae</taxon>
        <taxon>Conifers II</taxon>
        <taxon>Cupressales</taxon>
        <taxon>Taxaceae</taxon>
        <taxon>Taxus</taxon>
    </lineage>
</organism>
<sequence length="129" mass="14633">ALKGLRAERSIPEATTLSRTKTPPPLVFTWPPGRFGTGGSVPQPTVCKIQRLTTLHWLQLHYFTRLQTLGQREHRNEKEKNERGYCRGSVCRGARLDEASLGVTESELSPVEFERYFGLRALKGLRPNE</sequence>
<dbReference type="EMBL" id="JAHRHJ020000001">
    <property type="protein sequence ID" value="KAH9329977.1"/>
    <property type="molecule type" value="Genomic_DNA"/>
</dbReference>
<proteinExistence type="predicted"/>